<keyword evidence="7" id="KW-0234">DNA repair</keyword>
<dbReference type="SUPFAM" id="SSF57850">
    <property type="entry name" value="RING/U-box"/>
    <property type="match status" value="1"/>
</dbReference>
<keyword evidence="13" id="KW-1185">Reference proteome</keyword>
<evidence type="ECO:0000256" key="8">
    <source>
        <dbReference type="ARBA" id="ARBA00023242"/>
    </source>
</evidence>
<evidence type="ECO:0000313" key="13">
    <source>
        <dbReference type="Proteomes" id="UP000751190"/>
    </source>
</evidence>
<comment type="caution">
    <text evidence="12">The sequence shown here is derived from an EMBL/GenBank/DDBJ whole genome shotgun (WGS) entry which is preliminary data.</text>
</comment>
<keyword evidence="8" id="KW-0539">Nucleus</keyword>
<dbReference type="InterPro" id="IPR031099">
    <property type="entry name" value="BRCA1-associated"/>
</dbReference>
<dbReference type="Proteomes" id="UP000751190">
    <property type="component" value="Unassembled WGS sequence"/>
</dbReference>
<dbReference type="InterPro" id="IPR001357">
    <property type="entry name" value="BRCT_dom"/>
</dbReference>
<dbReference type="GO" id="GO:0008270">
    <property type="term" value="F:zinc ion binding"/>
    <property type="evidence" value="ECO:0007669"/>
    <property type="project" value="UniProtKB-KW"/>
</dbReference>
<keyword evidence="6" id="KW-0862">Zinc</keyword>
<protein>
    <recommendedName>
        <fullName evidence="14">RING-type E3 ubiquitin transferase BRCA1</fullName>
    </recommendedName>
</protein>
<dbReference type="GO" id="GO:0000724">
    <property type="term" value="P:double-strand break repair via homologous recombination"/>
    <property type="evidence" value="ECO:0007669"/>
    <property type="project" value="TreeGrafter"/>
</dbReference>
<keyword evidence="5 9" id="KW-0863">Zinc-finger</keyword>
<organism evidence="12 13">
    <name type="scientific">Diacronema lutheri</name>
    <name type="common">Unicellular marine alga</name>
    <name type="synonym">Monochrysis lutheri</name>
    <dbReference type="NCBI Taxonomy" id="2081491"/>
    <lineage>
        <taxon>Eukaryota</taxon>
        <taxon>Haptista</taxon>
        <taxon>Haptophyta</taxon>
        <taxon>Pavlovophyceae</taxon>
        <taxon>Pavlovales</taxon>
        <taxon>Pavlovaceae</taxon>
        <taxon>Diacronema</taxon>
    </lineage>
</organism>
<dbReference type="GO" id="GO:0005634">
    <property type="term" value="C:nucleus"/>
    <property type="evidence" value="ECO:0007669"/>
    <property type="project" value="UniProtKB-SubCell"/>
</dbReference>
<evidence type="ECO:0008006" key="14">
    <source>
        <dbReference type="Google" id="ProtNLM"/>
    </source>
</evidence>
<dbReference type="AlphaFoldDB" id="A0A8J5XKC2"/>
<dbReference type="PROSITE" id="PS50089">
    <property type="entry name" value="ZF_RING_2"/>
    <property type="match status" value="1"/>
</dbReference>
<dbReference type="GO" id="GO:0045944">
    <property type="term" value="P:positive regulation of transcription by RNA polymerase II"/>
    <property type="evidence" value="ECO:0007669"/>
    <property type="project" value="TreeGrafter"/>
</dbReference>
<dbReference type="Gene3D" id="3.30.40.10">
    <property type="entry name" value="Zinc/RING finger domain, C3HC4 (zinc finger)"/>
    <property type="match status" value="1"/>
</dbReference>
<evidence type="ECO:0000256" key="5">
    <source>
        <dbReference type="ARBA" id="ARBA00022771"/>
    </source>
</evidence>
<dbReference type="InterPro" id="IPR013083">
    <property type="entry name" value="Znf_RING/FYVE/PHD"/>
</dbReference>
<comment type="subcellular location">
    <subcellularLocation>
        <location evidence="1">Nucleus</location>
    </subcellularLocation>
</comment>
<dbReference type="Gene3D" id="3.40.50.10190">
    <property type="entry name" value="BRCT domain"/>
    <property type="match status" value="2"/>
</dbReference>
<evidence type="ECO:0000256" key="6">
    <source>
        <dbReference type="ARBA" id="ARBA00022833"/>
    </source>
</evidence>
<keyword evidence="4" id="KW-0227">DNA damage</keyword>
<evidence type="ECO:0000313" key="12">
    <source>
        <dbReference type="EMBL" id="KAG8464730.1"/>
    </source>
</evidence>
<evidence type="ECO:0000256" key="2">
    <source>
        <dbReference type="ARBA" id="ARBA00022723"/>
    </source>
</evidence>
<dbReference type="OrthoDB" id="6270329at2759"/>
<keyword evidence="3" id="KW-0677">Repeat</keyword>
<feature type="domain" description="BRCT" evidence="11">
    <location>
        <begin position="396"/>
        <end position="487"/>
    </location>
</feature>
<dbReference type="InterPro" id="IPR036420">
    <property type="entry name" value="BRCT_dom_sf"/>
</dbReference>
<evidence type="ECO:0000259" key="10">
    <source>
        <dbReference type="PROSITE" id="PS50089"/>
    </source>
</evidence>
<evidence type="ECO:0000256" key="9">
    <source>
        <dbReference type="PROSITE-ProRule" id="PRU00175"/>
    </source>
</evidence>
<evidence type="ECO:0000259" key="11">
    <source>
        <dbReference type="PROSITE" id="PS50172"/>
    </source>
</evidence>
<evidence type="ECO:0000256" key="1">
    <source>
        <dbReference type="ARBA" id="ARBA00004123"/>
    </source>
</evidence>
<dbReference type="PANTHER" id="PTHR13763">
    <property type="entry name" value="BREAST CANCER TYPE 1 SUSCEPTIBILITY PROTEIN BRCA1"/>
    <property type="match status" value="1"/>
</dbReference>
<evidence type="ECO:0000256" key="7">
    <source>
        <dbReference type="ARBA" id="ARBA00023204"/>
    </source>
</evidence>
<feature type="domain" description="RING-type" evidence="10">
    <location>
        <begin position="25"/>
        <end position="58"/>
    </location>
</feature>
<sequence length="513" mass="53194">MQDGVVEALEQLREALAAAEPAVTCAECAQLYHEPVLLPCSHAFCSACIADASECFTCGVPFFAADAAPSAHLRALTAEVVVVKRRFEAYSAGTLAFDNDPRGRPPASPEARDRWWRAYCEVSLKLDAAERLLRDDPAFARGACGGVEPHGTGGPACGWRPCADSRCALCAAALADSALPPRERAQPCGHARRAHASAGGVGEEIDDGDAPGCAPVAAQLTPNGAPAPDATVANPQAAGGVWPAAGGPTDAAGAACVRPAGGKRARAAHDAATDAAGEVRSCDVVLLASNLSEESAAQLKHAAKALPRCTLTRAWSAAVTHVITEPTVFEGKQLASRTLKHLCGILAGQWIVSSAWVRASVDAGAWVAEPPYELDGDLATNGRRGPSRGRAMRAAGAPLIFAGLHVYLHGKFAHPNPARPQLAELLVLGGASPCASFSALQNEAIRARGGASALAMCDADECAADFLRKCVQLRIPVVSPKWLMDSISHVQCLDLSAPHSEYRLDGDGASDAR</sequence>
<dbReference type="InterPro" id="IPR017907">
    <property type="entry name" value="Znf_RING_CS"/>
</dbReference>
<dbReference type="PROSITE" id="PS00518">
    <property type="entry name" value="ZF_RING_1"/>
    <property type="match status" value="1"/>
</dbReference>
<dbReference type="GO" id="GO:0004842">
    <property type="term" value="F:ubiquitin-protein transferase activity"/>
    <property type="evidence" value="ECO:0007669"/>
    <property type="project" value="TreeGrafter"/>
</dbReference>
<evidence type="ECO:0000256" key="4">
    <source>
        <dbReference type="ARBA" id="ARBA00022763"/>
    </source>
</evidence>
<dbReference type="EMBL" id="JAGTXO010000012">
    <property type="protein sequence ID" value="KAG8464730.1"/>
    <property type="molecule type" value="Genomic_DNA"/>
</dbReference>
<proteinExistence type="predicted"/>
<dbReference type="SMART" id="SM00184">
    <property type="entry name" value="RING"/>
    <property type="match status" value="1"/>
</dbReference>
<gene>
    <name evidence="12" type="ORF">KFE25_010098</name>
</gene>
<dbReference type="PANTHER" id="PTHR13763:SF0">
    <property type="entry name" value="BREAST CANCER TYPE 1 SUSCEPTIBILITY PROTEIN"/>
    <property type="match status" value="1"/>
</dbReference>
<dbReference type="InterPro" id="IPR001841">
    <property type="entry name" value="Znf_RING"/>
</dbReference>
<dbReference type="PROSITE" id="PS50172">
    <property type="entry name" value="BRCT"/>
    <property type="match status" value="1"/>
</dbReference>
<name>A0A8J5XKC2_DIALT</name>
<dbReference type="OMA" id="MCDADEC"/>
<evidence type="ECO:0000256" key="3">
    <source>
        <dbReference type="ARBA" id="ARBA00022737"/>
    </source>
</evidence>
<reference evidence="12" key="1">
    <citation type="submission" date="2021-05" db="EMBL/GenBank/DDBJ databases">
        <title>The genome of the haptophyte Pavlova lutheri (Diacronema luteri, Pavlovales) - a model for lipid biosynthesis in eukaryotic algae.</title>
        <authorList>
            <person name="Hulatt C.J."/>
            <person name="Posewitz M.C."/>
        </authorList>
    </citation>
    <scope>NUCLEOTIDE SEQUENCE</scope>
    <source>
        <strain evidence="12">NIVA-4/92</strain>
    </source>
</reference>
<keyword evidence="2" id="KW-0479">Metal-binding</keyword>
<accession>A0A8J5XKC2</accession>
<dbReference type="SUPFAM" id="SSF52113">
    <property type="entry name" value="BRCT domain"/>
    <property type="match status" value="2"/>
</dbReference>